<keyword evidence="2" id="KW-0238">DNA-binding</keyword>
<reference evidence="6 7" key="1">
    <citation type="submission" date="2016-12" db="EMBL/GenBank/DDBJ databases">
        <authorList>
            <person name="Song W.-J."/>
            <person name="Kurnit D.M."/>
        </authorList>
    </citation>
    <scope>NUCLEOTIDE SEQUENCE [LARGE SCALE GENOMIC DNA]</scope>
    <source>
        <strain evidence="6 7">IMCC3135</strain>
    </source>
</reference>
<dbReference type="AlphaFoldDB" id="A0A2Z2P592"/>
<dbReference type="PROSITE" id="PS50949">
    <property type="entry name" value="HTH_GNTR"/>
    <property type="match status" value="1"/>
</dbReference>
<accession>A0A2Z2P592</accession>
<sequence>MNSITIQQPNGSDSSEGSATQRTCKALRRMIIQGEIKPGEKLKIDGLCKRLNTGASPVREALSLLSSGHLVQRSDQRGFRAAPVSRANFEEILKLRCTLEDMALRDSIANMDEKWEESVVLSHHRMTRKPVEEIDVFEEHHKSFHMTLLANCQAPIMFEFCSQLYDLNIRYRLLALRSLNYHNRHVTDEHLGIMEAAIAGDAELASERLLAHYCSTGTYLMELFESDDLLVVS</sequence>
<evidence type="ECO:0000259" key="5">
    <source>
        <dbReference type="PROSITE" id="PS50949"/>
    </source>
</evidence>
<dbReference type="RefSeq" id="WP_088921411.1">
    <property type="nucleotide sequence ID" value="NZ_CP018632.1"/>
</dbReference>
<dbReference type="InterPro" id="IPR036390">
    <property type="entry name" value="WH_DNA-bd_sf"/>
</dbReference>
<organism evidence="6 7">
    <name type="scientific">Granulosicoccus antarcticus IMCC3135</name>
    <dbReference type="NCBI Taxonomy" id="1192854"/>
    <lineage>
        <taxon>Bacteria</taxon>
        <taxon>Pseudomonadati</taxon>
        <taxon>Pseudomonadota</taxon>
        <taxon>Gammaproteobacteria</taxon>
        <taxon>Chromatiales</taxon>
        <taxon>Granulosicoccaceae</taxon>
        <taxon>Granulosicoccus</taxon>
    </lineage>
</organism>
<gene>
    <name evidence="6" type="ORF">IMCC3135_33080</name>
</gene>
<dbReference type="PANTHER" id="PTHR43537:SF20">
    <property type="entry name" value="HTH-TYPE TRANSCRIPTIONAL REPRESSOR GLAR"/>
    <property type="match status" value="1"/>
</dbReference>
<dbReference type="SUPFAM" id="SSF48008">
    <property type="entry name" value="GntR ligand-binding domain-like"/>
    <property type="match status" value="1"/>
</dbReference>
<keyword evidence="3" id="KW-0804">Transcription</keyword>
<dbReference type="GO" id="GO:0003700">
    <property type="term" value="F:DNA-binding transcription factor activity"/>
    <property type="evidence" value="ECO:0007669"/>
    <property type="project" value="InterPro"/>
</dbReference>
<keyword evidence="1" id="KW-0805">Transcription regulation</keyword>
<dbReference type="KEGG" id="gai:IMCC3135_33080"/>
<dbReference type="SMART" id="SM00895">
    <property type="entry name" value="FCD"/>
    <property type="match status" value="1"/>
</dbReference>
<keyword evidence="7" id="KW-1185">Reference proteome</keyword>
<dbReference type="SMART" id="SM00345">
    <property type="entry name" value="HTH_GNTR"/>
    <property type="match status" value="1"/>
</dbReference>
<evidence type="ECO:0000313" key="7">
    <source>
        <dbReference type="Proteomes" id="UP000250079"/>
    </source>
</evidence>
<dbReference type="Proteomes" id="UP000250079">
    <property type="component" value="Chromosome"/>
</dbReference>
<dbReference type="Gene3D" id="1.10.10.10">
    <property type="entry name" value="Winged helix-like DNA-binding domain superfamily/Winged helix DNA-binding domain"/>
    <property type="match status" value="1"/>
</dbReference>
<dbReference type="Pfam" id="PF07729">
    <property type="entry name" value="FCD"/>
    <property type="match status" value="1"/>
</dbReference>
<evidence type="ECO:0000313" key="6">
    <source>
        <dbReference type="EMBL" id="ASJ76660.1"/>
    </source>
</evidence>
<dbReference type="Pfam" id="PF00392">
    <property type="entry name" value="GntR"/>
    <property type="match status" value="1"/>
</dbReference>
<dbReference type="OrthoDB" id="6627771at2"/>
<dbReference type="Gene3D" id="1.20.120.530">
    <property type="entry name" value="GntR ligand-binding domain-like"/>
    <property type="match status" value="1"/>
</dbReference>
<feature type="region of interest" description="Disordered" evidence="4">
    <location>
        <begin position="1"/>
        <end position="20"/>
    </location>
</feature>
<proteinExistence type="predicted"/>
<name>A0A2Z2P592_9GAMM</name>
<dbReference type="InterPro" id="IPR036388">
    <property type="entry name" value="WH-like_DNA-bd_sf"/>
</dbReference>
<dbReference type="InterPro" id="IPR008920">
    <property type="entry name" value="TF_FadR/GntR_C"/>
</dbReference>
<evidence type="ECO:0000256" key="4">
    <source>
        <dbReference type="SAM" id="MobiDB-lite"/>
    </source>
</evidence>
<dbReference type="InterPro" id="IPR011711">
    <property type="entry name" value="GntR_C"/>
</dbReference>
<dbReference type="GO" id="GO:0003677">
    <property type="term" value="F:DNA binding"/>
    <property type="evidence" value="ECO:0007669"/>
    <property type="project" value="UniProtKB-KW"/>
</dbReference>
<dbReference type="InterPro" id="IPR000524">
    <property type="entry name" value="Tscrpt_reg_HTH_GntR"/>
</dbReference>
<dbReference type="PANTHER" id="PTHR43537">
    <property type="entry name" value="TRANSCRIPTIONAL REGULATOR, GNTR FAMILY"/>
    <property type="match status" value="1"/>
</dbReference>
<feature type="domain" description="HTH gntR-type" evidence="5">
    <location>
        <begin position="17"/>
        <end position="84"/>
    </location>
</feature>
<evidence type="ECO:0000256" key="1">
    <source>
        <dbReference type="ARBA" id="ARBA00023015"/>
    </source>
</evidence>
<evidence type="ECO:0000256" key="2">
    <source>
        <dbReference type="ARBA" id="ARBA00023125"/>
    </source>
</evidence>
<dbReference type="EMBL" id="CP018632">
    <property type="protein sequence ID" value="ASJ76660.1"/>
    <property type="molecule type" value="Genomic_DNA"/>
</dbReference>
<protein>
    <recommendedName>
        <fullName evidence="5">HTH gntR-type domain-containing protein</fullName>
    </recommendedName>
</protein>
<evidence type="ECO:0000256" key="3">
    <source>
        <dbReference type="ARBA" id="ARBA00023163"/>
    </source>
</evidence>
<dbReference type="SUPFAM" id="SSF46785">
    <property type="entry name" value="Winged helix' DNA-binding domain"/>
    <property type="match status" value="1"/>
</dbReference>